<sequence>MSSTTTYTIPKTQKAAVVEKAGGSITIKNDQPVKSPEELEPGECLVKLECSGACHTDLHAALGDWPLKAPLPLIGGHEGVGIVVAIGNNTSRSPVKIGDRVGIKWLADSCLNCEQCRKGREQNCSEAKLSGFTVDGTFQEYAVSYVNHVTPIPEGLPSDAAASILCAGVTVYRAIKYSETESGDWIVLPGAGGGLGHLAIQYARVRGLRVIAVDTGDEKRDLCLKLGASNFVDFKSSKSIVDEIKSITGGNGAHSAVVTSASPEGYQQAIDYLRPGGTLMAVGLPGEAKLEASIFFTVFKSIKVLGSYVGNRQDAREAIDIAARGDVKVHFVTKPMGALKDVYEGMKEGKVAGRVVLDYSKQ</sequence>
<keyword evidence="6" id="KW-0560">Oxidoreductase</keyword>
<keyword evidence="4" id="KW-0479">Metal-binding</keyword>
<dbReference type="InterPro" id="IPR036291">
    <property type="entry name" value="NAD(P)-bd_dom_sf"/>
</dbReference>
<dbReference type="Pfam" id="PF00107">
    <property type="entry name" value="ADH_zinc_N"/>
    <property type="match status" value="1"/>
</dbReference>
<organism evidence="9 10">
    <name type="scientific">Marasmius crinis-equi</name>
    <dbReference type="NCBI Taxonomy" id="585013"/>
    <lineage>
        <taxon>Eukaryota</taxon>
        <taxon>Fungi</taxon>
        <taxon>Dikarya</taxon>
        <taxon>Basidiomycota</taxon>
        <taxon>Agaricomycotina</taxon>
        <taxon>Agaricomycetes</taxon>
        <taxon>Agaricomycetidae</taxon>
        <taxon>Agaricales</taxon>
        <taxon>Marasmiineae</taxon>
        <taxon>Marasmiaceae</taxon>
        <taxon>Marasmius</taxon>
    </lineage>
</organism>
<evidence type="ECO:0000313" key="10">
    <source>
        <dbReference type="Proteomes" id="UP001465976"/>
    </source>
</evidence>
<dbReference type="InterPro" id="IPR013154">
    <property type="entry name" value="ADH-like_N"/>
</dbReference>
<evidence type="ECO:0000256" key="4">
    <source>
        <dbReference type="ARBA" id="ARBA00022723"/>
    </source>
</evidence>
<dbReference type="InterPro" id="IPR020843">
    <property type="entry name" value="ER"/>
</dbReference>
<keyword evidence="7" id="KW-0520">NAD</keyword>
<dbReference type="EMBL" id="JBAHYK010000021">
    <property type="protein sequence ID" value="KAL0580853.1"/>
    <property type="molecule type" value="Genomic_DNA"/>
</dbReference>
<dbReference type="SMART" id="SM00829">
    <property type="entry name" value="PKS_ER"/>
    <property type="match status" value="1"/>
</dbReference>
<reference evidence="9 10" key="1">
    <citation type="submission" date="2024-02" db="EMBL/GenBank/DDBJ databases">
        <title>A draft genome for the cacao thread blight pathogen Marasmius crinis-equi.</title>
        <authorList>
            <person name="Cohen S.P."/>
            <person name="Baruah I.K."/>
            <person name="Amoako-Attah I."/>
            <person name="Bukari Y."/>
            <person name="Meinhardt L.W."/>
            <person name="Bailey B.A."/>
        </authorList>
    </citation>
    <scope>NUCLEOTIDE SEQUENCE [LARGE SCALE GENOMIC DNA]</scope>
    <source>
        <strain evidence="9 10">GH-76</strain>
    </source>
</reference>
<dbReference type="Gene3D" id="3.40.50.720">
    <property type="entry name" value="NAD(P)-binding Rossmann-like Domain"/>
    <property type="match status" value="1"/>
</dbReference>
<dbReference type="InterPro" id="IPR011032">
    <property type="entry name" value="GroES-like_sf"/>
</dbReference>
<comment type="caution">
    <text evidence="9">The sequence shown here is derived from an EMBL/GenBank/DDBJ whole genome shotgun (WGS) entry which is preliminary data.</text>
</comment>
<evidence type="ECO:0000256" key="5">
    <source>
        <dbReference type="ARBA" id="ARBA00022833"/>
    </source>
</evidence>
<dbReference type="CDD" id="cd08297">
    <property type="entry name" value="CAD3"/>
    <property type="match status" value="1"/>
</dbReference>
<keyword evidence="5" id="KW-0862">Zinc</keyword>
<evidence type="ECO:0000259" key="8">
    <source>
        <dbReference type="SMART" id="SM00829"/>
    </source>
</evidence>
<dbReference type="PANTHER" id="PTHR42940:SF3">
    <property type="entry name" value="ALCOHOL DEHYDROGENASE 1-RELATED"/>
    <property type="match status" value="1"/>
</dbReference>
<accession>A0ABR3FZ61</accession>
<evidence type="ECO:0000256" key="3">
    <source>
        <dbReference type="ARBA" id="ARBA00013190"/>
    </source>
</evidence>
<dbReference type="PANTHER" id="PTHR42940">
    <property type="entry name" value="ALCOHOL DEHYDROGENASE 1-RELATED"/>
    <property type="match status" value="1"/>
</dbReference>
<name>A0ABR3FZ61_9AGAR</name>
<dbReference type="Pfam" id="PF08240">
    <property type="entry name" value="ADH_N"/>
    <property type="match status" value="1"/>
</dbReference>
<dbReference type="Proteomes" id="UP001465976">
    <property type="component" value="Unassembled WGS sequence"/>
</dbReference>
<dbReference type="SUPFAM" id="SSF50129">
    <property type="entry name" value="GroES-like"/>
    <property type="match status" value="1"/>
</dbReference>
<protein>
    <recommendedName>
        <fullName evidence="3">alcohol dehydrogenase</fullName>
        <ecNumber evidence="3">1.1.1.1</ecNumber>
    </recommendedName>
</protein>
<evidence type="ECO:0000313" key="9">
    <source>
        <dbReference type="EMBL" id="KAL0580853.1"/>
    </source>
</evidence>
<evidence type="ECO:0000256" key="2">
    <source>
        <dbReference type="ARBA" id="ARBA00008072"/>
    </source>
</evidence>
<keyword evidence="10" id="KW-1185">Reference proteome</keyword>
<dbReference type="Gene3D" id="3.90.180.10">
    <property type="entry name" value="Medium-chain alcohol dehydrogenases, catalytic domain"/>
    <property type="match status" value="1"/>
</dbReference>
<feature type="domain" description="Enoyl reductase (ER)" evidence="8">
    <location>
        <begin position="22"/>
        <end position="357"/>
    </location>
</feature>
<proteinExistence type="inferred from homology"/>
<evidence type="ECO:0000256" key="7">
    <source>
        <dbReference type="ARBA" id="ARBA00023027"/>
    </source>
</evidence>
<dbReference type="EC" id="1.1.1.1" evidence="3"/>
<evidence type="ECO:0000256" key="6">
    <source>
        <dbReference type="ARBA" id="ARBA00023002"/>
    </source>
</evidence>
<comment type="similarity">
    <text evidence="2">Belongs to the zinc-containing alcohol dehydrogenase family.</text>
</comment>
<dbReference type="SUPFAM" id="SSF51735">
    <property type="entry name" value="NAD(P)-binding Rossmann-fold domains"/>
    <property type="match status" value="1"/>
</dbReference>
<dbReference type="InterPro" id="IPR013149">
    <property type="entry name" value="ADH-like_C"/>
</dbReference>
<comment type="cofactor">
    <cofactor evidence="1">
        <name>Zn(2+)</name>
        <dbReference type="ChEBI" id="CHEBI:29105"/>
    </cofactor>
</comment>
<evidence type="ECO:0000256" key="1">
    <source>
        <dbReference type="ARBA" id="ARBA00001947"/>
    </source>
</evidence>
<gene>
    <name evidence="9" type="primary">ADH1_1</name>
    <name evidence="9" type="ORF">V5O48_001145</name>
</gene>